<dbReference type="EMBL" id="NRGQ01000003">
    <property type="protein sequence ID" value="PCC44441.1"/>
    <property type="molecule type" value="Genomic_DNA"/>
</dbReference>
<evidence type="ECO:0000259" key="3">
    <source>
        <dbReference type="Pfam" id="PF13340"/>
    </source>
</evidence>
<feature type="region of interest" description="Disordered" evidence="1">
    <location>
        <begin position="117"/>
        <end position="136"/>
    </location>
</feature>
<evidence type="ECO:0000256" key="1">
    <source>
        <dbReference type="SAM" id="MobiDB-lite"/>
    </source>
</evidence>
<accession>A0A2A3YYT6</accession>
<feature type="domain" description="Insertion element IS402-like" evidence="3">
    <location>
        <begin position="7"/>
        <end position="78"/>
    </location>
</feature>
<gene>
    <name evidence="4" type="ORF">CIK65_02310</name>
</gene>
<dbReference type="PANTHER" id="PTHR30007">
    <property type="entry name" value="PHP DOMAIN PROTEIN"/>
    <property type="match status" value="1"/>
</dbReference>
<evidence type="ECO:0000313" key="4">
    <source>
        <dbReference type="EMBL" id="PCC44441.1"/>
    </source>
</evidence>
<dbReference type="InterPro" id="IPR025161">
    <property type="entry name" value="IS402-like_dom"/>
</dbReference>
<dbReference type="GO" id="GO:0006313">
    <property type="term" value="P:DNA transposition"/>
    <property type="evidence" value="ECO:0007669"/>
    <property type="project" value="InterPro"/>
</dbReference>
<dbReference type="Proteomes" id="UP000218620">
    <property type="component" value="Unassembled WGS sequence"/>
</dbReference>
<dbReference type="GO" id="GO:0004803">
    <property type="term" value="F:transposase activity"/>
    <property type="evidence" value="ECO:0007669"/>
    <property type="project" value="InterPro"/>
</dbReference>
<dbReference type="AlphaFoldDB" id="A0A2A3YYT6"/>
<proteinExistence type="predicted"/>
<reference evidence="4 5" key="1">
    <citation type="journal article" date="2017" name="Elife">
        <title>Extensive horizontal gene transfer in cheese-associated bacteria.</title>
        <authorList>
            <person name="Bonham K.S."/>
            <person name="Wolfe B.E."/>
            <person name="Dutton R.J."/>
        </authorList>
    </citation>
    <scope>NUCLEOTIDE SEQUENCE [LARGE SCALE GENOMIC DNA]</scope>
    <source>
        <strain evidence="4 5">962_8</strain>
    </source>
</reference>
<comment type="caution">
    <text evidence="4">The sequence shown here is derived from an EMBL/GenBank/DDBJ whole genome shotgun (WGS) entry which is preliminary data.</text>
</comment>
<dbReference type="GO" id="GO:0003677">
    <property type="term" value="F:DNA binding"/>
    <property type="evidence" value="ECO:0007669"/>
    <property type="project" value="InterPro"/>
</dbReference>
<feature type="domain" description="Transposase IS4-like" evidence="2">
    <location>
        <begin position="97"/>
        <end position="288"/>
    </location>
</feature>
<dbReference type="NCBIfam" id="NF033580">
    <property type="entry name" value="transpos_IS5_3"/>
    <property type="match status" value="1"/>
</dbReference>
<dbReference type="InterPro" id="IPR002559">
    <property type="entry name" value="Transposase_11"/>
</dbReference>
<dbReference type="Pfam" id="PF01609">
    <property type="entry name" value="DDE_Tnp_1"/>
    <property type="match status" value="1"/>
</dbReference>
<sequence>MSRFQLLTDAQWSLIADLLPAPTGRRGRPFADARQMVEGIIYRYRCGIAWRDLPETFGKWQTVWTWHRRMADDGTWDTALARLTAHADAAGQLDWSLSVDSTIARAHQHATNITRLKKGSSNYTNPDVEPPDHALGRSRGGLSTKTHQLVDGHGLPLVTVCTAGQDGDCPMLIPLMDQLRVQRPGLGSARTRPTALLCDKAYSSRANRAYLRSRRIEAVIPEPKDQQGHRKRRGSKGGRPPKFDAEKYRGRNVIERGYSRLKQWRALATRYDKLAIVYRAAVVLNAAIAWLHHLSDTP</sequence>
<dbReference type="PANTHER" id="PTHR30007:SF1">
    <property type="entry name" value="BLR1914 PROTEIN"/>
    <property type="match status" value="1"/>
</dbReference>
<feature type="region of interest" description="Disordered" evidence="1">
    <location>
        <begin position="221"/>
        <end position="245"/>
    </location>
</feature>
<evidence type="ECO:0000313" key="5">
    <source>
        <dbReference type="Proteomes" id="UP000218620"/>
    </source>
</evidence>
<protein>
    <submittedName>
        <fullName evidence="4">IS5/IS1182 family transposase</fullName>
    </submittedName>
</protein>
<dbReference type="RefSeq" id="WP_096167489.1">
    <property type="nucleotide sequence ID" value="NZ_NRGQ01000003.1"/>
</dbReference>
<evidence type="ECO:0000259" key="2">
    <source>
        <dbReference type="Pfam" id="PF01609"/>
    </source>
</evidence>
<dbReference type="Pfam" id="PF13340">
    <property type="entry name" value="DUF4096"/>
    <property type="match status" value="1"/>
</dbReference>
<organism evidence="4 5">
    <name type="scientific">Brevibacterium aurantiacum</name>
    <dbReference type="NCBI Taxonomy" id="273384"/>
    <lineage>
        <taxon>Bacteria</taxon>
        <taxon>Bacillati</taxon>
        <taxon>Actinomycetota</taxon>
        <taxon>Actinomycetes</taxon>
        <taxon>Micrococcales</taxon>
        <taxon>Brevibacteriaceae</taxon>
        <taxon>Brevibacterium</taxon>
    </lineage>
</organism>
<name>A0A2A3YYT6_BREAU</name>